<dbReference type="Pfam" id="PF12320">
    <property type="entry name" value="SbcD_C"/>
    <property type="match status" value="1"/>
</dbReference>
<comment type="caution">
    <text evidence="11">The sequence shown here is derived from an EMBL/GenBank/DDBJ whole genome shotgun (WGS) entry which is preliminary data.</text>
</comment>
<feature type="region of interest" description="Disordered" evidence="8">
    <location>
        <begin position="146"/>
        <end position="179"/>
    </location>
</feature>
<reference evidence="11 12" key="1">
    <citation type="submission" date="2018-11" db="EMBL/GenBank/DDBJ databases">
        <title>Trebonia kvetii gen.nov., sp.nov., a novel acidophilic actinobacterium, and proposal of the new actinobacterial family Treboniaceae fam. nov.</title>
        <authorList>
            <person name="Rapoport D."/>
            <person name="Sagova-Mareckova M."/>
            <person name="Sedlacek I."/>
            <person name="Provaznik J."/>
            <person name="Kralova S."/>
            <person name="Pavlinic D."/>
            <person name="Benes V."/>
            <person name="Kopecky J."/>
        </authorList>
    </citation>
    <scope>NUCLEOTIDE SEQUENCE [LARGE SCALE GENOMIC DNA]</scope>
    <source>
        <strain evidence="11 12">15Tr583</strain>
    </source>
</reference>
<dbReference type="OrthoDB" id="9773856at2"/>
<evidence type="ECO:0000313" key="12">
    <source>
        <dbReference type="Proteomes" id="UP000460272"/>
    </source>
</evidence>
<keyword evidence="7" id="KW-0255">Endonuclease</keyword>
<keyword evidence="6 7" id="KW-0269">Exonuclease</keyword>
<evidence type="ECO:0000256" key="5">
    <source>
        <dbReference type="ARBA" id="ARBA00022801"/>
    </source>
</evidence>
<comment type="similarity">
    <text evidence="1 7">Belongs to the SbcD family.</text>
</comment>
<protein>
    <recommendedName>
        <fullName evidence="3 7">Nuclease SbcCD subunit D</fullName>
    </recommendedName>
</protein>
<comment type="subunit">
    <text evidence="2 7">Heterodimer of SbcC and SbcD.</text>
</comment>
<feature type="domain" description="Calcineurin-like phosphoesterase" evidence="9">
    <location>
        <begin position="1"/>
        <end position="89"/>
    </location>
</feature>
<dbReference type="InterPro" id="IPR026843">
    <property type="entry name" value="SbcD_C"/>
</dbReference>
<dbReference type="RefSeq" id="WP_145859990.1">
    <property type="nucleotide sequence ID" value="NZ_RPFW01000007.1"/>
</dbReference>
<dbReference type="Pfam" id="PF00149">
    <property type="entry name" value="Metallophos"/>
    <property type="match status" value="1"/>
</dbReference>
<name>A0A6P2BT84_9ACTN</name>
<organism evidence="11 12">
    <name type="scientific">Trebonia kvetii</name>
    <dbReference type="NCBI Taxonomy" id="2480626"/>
    <lineage>
        <taxon>Bacteria</taxon>
        <taxon>Bacillati</taxon>
        <taxon>Actinomycetota</taxon>
        <taxon>Actinomycetes</taxon>
        <taxon>Streptosporangiales</taxon>
        <taxon>Treboniaceae</taxon>
        <taxon>Trebonia</taxon>
    </lineage>
</organism>
<dbReference type="SUPFAM" id="SSF56300">
    <property type="entry name" value="Metallo-dependent phosphatases"/>
    <property type="match status" value="1"/>
</dbReference>
<dbReference type="InterPro" id="IPR004593">
    <property type="entry name" value="SbcD"/>
</dbReference>
<evidence type="ECO:0000256" key="2">
    <source>
        <dbReference type="ARBA" id="ARBA00011322"/>
    </source>
</evidence>
<evidence type="ECO:0000256" key="4">
    <source>
        <dbReference type="ARBA" id="ARBA00022722"/>
    </source>
</evidence>
<sequence>MRFLHTSDWHLGRSLHRADLREAQAAFLDHLVETARSERVDAVLVAGDVYDRAIPPLDAVALYEDALARLRAAGARVILISGNHDSARRLGVNSSLIDASGVHLRTRPAALAEPVLLDDAHGQVAVYGIPYLEPALAVPGTAAGGPIPGGPIPDGPVPEGTAPSAATPPTPDAAPGTRGHATVLREALGLIRADAAARNADRTVVLAHAWVANGRDDAERAESARRQASDSERDIAVGGIGHVPSALFDGFSYAALGHLHGRQTLAWHLRYCGSPLPYSFSERNQVKGSWLVEVGAAGHAGGASAGSVSAEWVPAPVFRRLAVLAGRLDELLTSREHDGRERDFLAVTLTDTVRPEGAMDKLRDRFPHILTLEFRPAGATADPRGYRERVAGRDDLTVAAEFVAHVRGGVPSAGECDLLEQAFTAVRVAQEANG</sequence>
<keyword evidence="5 7" id="KW-0378">Hydrolase</keyword>
<dbReference type="GO" id="GO:0004519">
    <property type="term" value="F:endonuclease activity"/>
    <property type="evidence" value="ECO:0007669"/>
    <property type="project" value="UniProtKB-KW"/>
</dbReference>
<keyword evidence="7" id="KW-0235">DNA replication</keyword>
<dbReference type="InterPro" id="IPR029052">
    <property type="entry name" value="Metallo-depent_PP-like"/>
</dbReference>
<proteinExistence type="inferred from homology"/>
<dbReference type="Proteomes" id="UP000460272">
    <property type="component" value="Unassembled WGS sequence"/>
</dbReference>
<evidence type="ECO:0000256" key="1">
    <source>
        <dbReference type="ARBA" id="ARBA00010555"/>
    </source>
</evidence>
<dbReference type="InterPro" id="IPR050535">
    <property type="entry name" value="DNA_Repair-Maintenance_Comp"/>
</dbReference>
<dbReference type="PANTHER" id="PTHR30337:SF0">
    <property type="entry name" value="NUCLEASE SBCCD SUBUNIT D"/>
    <property type="match status" value="1"/>
</dbReference>
<comment type="function">
    <text evidence="7">SbcCD cleaves DNA hairpin structures. These structures can inhibit DNA replication and are intermediates in certain DNA recombination reactions. The complex acts as a 3'-&gt;5' double strand exonuclease that can open hairpins. It also has a 5' single-strand endonuclease activity.</text>
</comment>
<dbReference type="NCBIfam" id="TIGR00619">
    <property type="entry name" value="sbcd"/>
    <property type="match status" value="1"/>
</dbReference>
<dbReference type="InterPro" id="IPR041796">
    <property type="entry name" value="Mre11_N"/>
</dbReference>
<evidence type="ECO:0000256" key="3">
    <source>
        <dbReference type="ARBA" id="ARBA00013365"/>
    </source>
</evidence>
<dbReference type="EMBL" id="RPFW01000007">
    <property type="protein sequence ID" value="TVZ01436.1"/>
    <property type="molecule type" value="Genomic_DNA"/>
</dbReference>
<dbReference type="PANTHER" id="PTHR30337">
    <property type="entry name" value="COMPONENT OF ATP-DEPENDENT DSDNA EXONUCLEASE"/>
    <property type="match status" value="1"/>
</dbReference>
<accession>A0A6P2BT84</accession>
<evidence type="ECO:0000256" key="7">
    <source>
        <dbReference type="RuleBase" id="RU363069"/>
    </source>
</evidence>
<keyword evidence="4 7" id="KW-0540">Nuclease</keyword>
<dbReference type="GO" id="GO:0008408">
    <property type="term" value="F:3'-5' exonuclease activity"/>
    <property type="evidence" value="ECO:0007669"/>
    <property type="project" value="InterPro"/>
</dbReference>
<dbReference type="AlphaFoldDB" id="A0A6P2BT84"/>
<dbReference type="InterPro" id="IPR004843">
    <property type="entry name" value="Calcineurin-like_PHP"/>
</dbReference>
<keyword evidence="7" id="KW-0233">DNA recombination</keyword>
<dbReference type="GO" id="GO:0006260">
    <property type="term" value="P:DNA replication"/>
    <property type="evidence" value="ECO:0007669"/>
    <property type="project" value="UniProtKB-KW"/>
</dbReference>
<dbReference type="GO" id="GO:0006310">
    <property type="term" value="P:DNA recombination"/>
    <property type="evidence" value="ECO:0007669"/>
    <property type="project" value="UniProtKB-KW"/>
</dbReference>
<evidence type="ECO:0000313" key="11">
    <source>
        <dbReference type="EMBL" id="TVZ01436.1"/>
    </source>
</evidence>
<keyword evidence="12" id="KW-1185">Reference proteome</keyword>
<gene>
    <name evidence="7" type="primary">sbcD</name>
    <name evidence="11" type="ORF">EAS64_33105</name>
</gene>
<evidence type="ECO:0000259" key="10">
    <source>
        <dbReference type="Pfam" id="PF12320"/>
    </source>
</evidence>
<feature type="domain" description="Nuclease SbcCD subunit D C-terminal" evidence="10">
    <location>
        <begin position="317"/>
        <end position="405"/>
    </location>
</feature>
<evidence type="ECO:0000256" key="8">
    <source>
        <dbReference type="SAM" id="MobiDB-lite"/>
    </source>
</evidence>
<evidence type="ECO:0000256" key="6">
    <source>
        <dbReference type="ARBA" id="ARBA00022839"/>
    </source>
</evidence>
<evidence type="ECO:0000259" key="9">
    <source>
        <dbReference type="Pfam" id="PF00149"/>
    </source>
</evidence>
<dbReference type="CDD" id="cd00840">
    <property type="entry name" value="MPP_Mre11_N"/>
    <property type="match status" value="1"/>
</dbReference>
<dbReference type="Gene3D" id="3.60.21.10">
    <property type="match status" value="1"/>
</dbReference>